<reference evidence="3 4" key="1">
    <citation type="submission" date="2021-03" db="EMBL/GenBank/DDBJ databases">
        <title>Genomic Encyclopedia of Type Strains, Phase IV (KMG-IV): sequencing the most valuable type-strain genomes for metagenomic binning, comparative biology and taxonomic classification.</title>
        <authorList>
            <person name="Goeker M."/>
        </authorList>
    </citation>
    <scope>NUCLEOTIDE SEQUENCE [LARGE SCALE GENOMIC DNA]</scope>
    <source>
        <strain evidence="3 4">DSM 24950</strain>
    </source>
</reference>
<gene>
    <name evidence="3" type="ORF">J2Z65_004186</name>
</gene>
<sequence length="873" mass="100350">MTKIKEILVLHHSHLDVGYTHAQPILLELQKEYIDQALLLCEQTEDWPENCKFRWTCESSYVVLKWLETSDLRQIEKFKHYLHNGQMSISASFMHTAPLCSAEVLAKMLSAVKKLRDQFDIRIKTAIHHDVNGQPWPYSQLLMDAGVEFFMMGINVHFGGIPLTRPMAFHWEAPDKRKLLTFHGEHYSLFGQICNLHERDTQVIADGLAKYLKRFEDMPDYPFDFAYLTATNLPLYDNNPPDRELASLLRKWNEEGHEQTISFVTPEQLYERVKRHEQKLSVHAGDWTDYWNFGSASSAKEVKLSRKTKQGMKAVELLDAFEPIQELPYQIVKKQAWEQIQLFDEHTWGAFNSTTEPEHLNVAIQWMHKAHYAYQANSLTGFLLGKQMEKLAHNPLQSDKPEGLLLVNPSPATLTYEIRIPSAFQIEGCHLAADRMRHVLMNHERMESGDSYGTVELKPFSWREIPFQSMQIQEQANDIVVENGRIETPHHICTFDSTTGRITGVYDKKLKWHVLDSSSPWTFFQYVQETIDPLYHPEDRSTIFPRDIEKGNNSISVWNHEWKAKRSTYTSLKQCMVERAANSATLVLKWDAPGVSNLEQRITFFNYRPEIELKASFHKQDITTPEGTYFAFPLQLDKWQCHYDTAGQMVELDKEQLPGVCRDWITVDKQVSMYDGFKGVTLACPDAPLVQVGGFNFGKEQKEIPRDPNPLLLAWPMNNYWDTNYRAHQPGYASFTYVLSTFQNFDETQATMAGTRAITPVLALPVIHCAEGQSGQWIECKGDGAVLYDIKQAEDGNGVILRLVNVKNESVDTQLRFPKHHITSASVVNVLEEDKTVIENNSLESEGLLSNNGVHVSLKSKQMIHMRLHLTSA</sequence>
<dbReference type="SUPFAM" id="SSF74650">
    <property type="entry name" value="Galactose mutarotase-like"/>
    <property type="match status" value="1"/>
</dbReference>
<accession>A0ABS4I210</accession>
<dbReference type="EMBL" id="JAGGKV010000011">
    <property type="protein sequence ID" value="MBP1964953.1"/>
    <property type="molecule type" value="Genomic_DNA"/>
</dbReference>
<evidence type="ECO:0008006" key="5">
    <source>
        <dbReference type="Google" id="ProtNLM"/>
    </source>
</evidence>
<evidence type="ECO:0000313" key="4">
    <source>
        <dbReference type="Proteomes" id="UP001519344"/>
    </source>
</evidence>
<name>A0ABS4I210_9BACL</name>
<dbReference type="PANTHER" id="PTHR46017">
    <property type="entry name" value="ALPHA-MANNOSIDASE 2C1"/>
    <property type="match status" value="1"/>
</dbReference>
<dbReference type="Gene3D" id="2.60.40.2220">
    <property type="match status" value="1"/>
</dbReference>
<organism evidence="3 4">
    <name type="scientific">Paenibacillus aceris</name>
    <dbReference type="NCBI Taxonomy" id="869555"/>
    <lineage>
        <taxon>Bacteria</taxon>
        <taxon>Bacillati</taxon>
        <taxon>Bacillota</taxon>
        <taxon>Bacilli</taxon>
        <taxon>Bacillales</taxon>
        <taxon>Paenibacillaceae</taxon>
        <taxon>Paenibacillus</taxon>
    </lineage>
</organism>
<dbReference type="PANTHER" id="PTHR46017:SF1">
    <property type="entry name" value="ALPHA-MANNOSIDASE 2C1"/>
    <property type="match status" value="1"/>
</dbReference>
<evidence type="ECO:0000259" key="1">
    <source>
        <dbReference type="Pfam" id="PF01074"/>
    </source>
</evidence>
<dbReference type="Proteomes" id="UP001519344">
    <property type="component" value="Unassembled WGS sequence"/>
</dbReference>
<dbReference type="Gene3D" id="3.20.110.10">
    <property type="entry name" value="Glycoside hydrolase 38, N terminal domain"/>
    <property type="match status" value="1"/>
</dbReference>
<dbReference type="Pfam" id="PF17677">
    <property type="entry name" value="Glyco_hydro38C2"/>
    <property type="match status" value="1"/>
</dbReference>
<protein>
    <recommendedName>
        <fullName evidence="5">Glycoside hydrolase family 38 N-terminal domain-containing protein</fullName>
    </recommendedName>
</protein>
<dbReference type="RefSeq" id="WP_167057261.1">
    <property type="nucleotide sequence ID" value="NZ_JAAOZR010000015.1"/>
</dbReference>
<evidence type="ECO:0000259" key="2">
    <source>
        <dbReference type="Pfam" id="PF17677"/>
    </source>
</evidence>
<evidence type="ECO:0000313" key="3">
    <source>
        <dbReference type="EMBL" id="MBP1964953.1"/>
    </source>
</evidence>
<proteinExistence type="predicted"/>
<dbReference type="InterPro" id="IPR011330">
    <property type="entry name" value="Glyco_hydro/deAcase_b/a-brl"/>
</dbReference>
<dbReference type="InterPro" id="IPR000602">
    <property type="entry name" value="Glyco_hydro_38_N"/>
</dbReference>
<feature type="domain" description="Glycosyl hydrolases family 38 C-terminal" evidence="2">
    <location>
        <begin position="790"/>
        <end position="859"/>
    </location>
</feature>
<dbReference type="InterPro" id="IPR027291">
    <property type="entry name" value="Glyco_hydro_38_N_sf"/>
</dbReference>
<dbReference type="CDD" id="cd10791">
    <property type="entry name" value="GH38N_AMII_like_1"/>
    <property type="match status" value="1"/>
</dbReference>
<dbReference type="SUPFAM" id="SSF88713">
    <property type="entry name" value="Glycoside hydrolase/deacetylase"/>
    <property type="match status" value="1"/>
</dbReference>
<feature type="domain" description="Glycoside hydrolase family 38 N-terminal" evidence="1">
    <location>
        <begin position="7"/>
        <end position="278"/>
    </location>
</feature>
<keyword evidence="4" id="KW-1185">Reference proteome</keyword>
<dbReference type="InterPro" id="IPR011013">
    <property type="entry name" value="Gal_mutarotase_sf_dom"/>
</dbReference>
<comment type="caution">
    <text evidence="3">The sequence shown here is derived from an EMBL/GenBank/DDBJ whole genome shotgun (WGS) entry which is preliminary data.</text>
</comment>
<dbReference type="Pfam" id="PF01074">
    <property type="entry name" value="Glyco_hydro_38N"/>
    <property type="match status" value="1"/>
</dbReference>
<dbReference type="InterPro" id="IPR041147">
    <property type="entry name" value="GH38_C"/>
</dbReference>